<gene>
    <name evidence="1" type="ORF">BpHYR1_015596</name>
</gene>
<sequence>MDLKQIEIDLSLKLEAGQADGYLDFVQCVTEIKPDLLARLALFFQLVLSFSEMVKFDSDLMYLCLRMKMAADAATVFLKTVLCQRKRSIVLLDQPDEVGMDRFLALVDPSSDLMFYSGLLNAIVDLDVYVDRVRAIEAMVGTVQSADWRGKSKN</sequence>
<dbReference type="Proteomes" id="UP000276133">
    <property type="component" value="Unassembled WGS sequence"/>
</dbReference>
<evidence type="ECO:0000313" key="2">
    <source>
        <dbReference type="Proteomes" id="UP000276133"/>
    </source>
</evidence>
<accession>A0A3M7PRE2</accession>
<keyword evidence="2" id="KW-1185">Reference proteome</keyword>
<proteinExistence type="predicted"/>
<reference evidence="1 2" key="1">
    <citation type="journal article" date="2018" name="Sci. Rep.">
        <title>Genomic signatures of local adaptation to the degree of environmental predictability in rotifers.</title>
        <authorList>
            <person name="Franch-Gras L."/>
            <person name="Hahn C."/>
            <person name="Garcia-Roger E.M."/>
            <person name="Carmona M.J."/>
            <person name="Serra M."/>
            <person name="Gomez A."/>
        </authorList>
    </citation>
    <scope>NUCLEOTIDE SEQUENCE [LARGE SCALE GENOMIC DNA]</scope>
    <source>
        <strain evidence="1">HYR1</strain>
    </source>
</reference>
<protein>
    <submittedName>
        <fullName evidence="1">Uncharacterized protein</fullName>
    </submittedName>
</protein>
<evidence type="ECO:0000313" key="1">
    <source>
        <dbReference type="EMBL" id="RNA01717.1"/>
    </source>
</evidence>
<comment type="caution">
    <text evidence="1">The sequence shown here is derived from an EMBL/GenBank/DDBJ whole genome shotgun (WGS) entry which is preliminary data.</text>
</comment>
<organism evidence="1 2">
    <name type="scientific">Brachionus plicatilis</name>
    <name type="common">Marine rotifer</name>
    <name type="synonym">Brachionus muelleri</name>
    <dbReference type="NCBI Taxonomy" id="10195"/>
    <lineage>
        <taxon>Eukaryota</taxon>
        <taxon>Metazoa</taxon>
        <taxon>Spiralia</taxon>
        <taxon>Gnathifera</taxon>
        <taxon>Rotifera</taxon>
        <taxon>Eurotatoria</taxon>
        <taxon>Monogononta</taxon>
        <taxon>Pseudotrocha</taxon>
        <taxon>Ploima</taxon>
        <taxon>Brachionidae</taxon>
        <taxon>Brachionus</taxon>
    </lineage>
</organism>
<name>A0A3M7PRE2_BRAPC</name>
<dbReference type="AlphaFoldDB" id="A0A3M7PRE2"/>
<dbReference type="EMBL" id="REGN01009191">
    <property type="protein sequence ID" value="RNA01717.1"/>
    <property type="molecule type" value="Genomic_DNA"/>
</dbReference>